<dbReference type="EMBL" id="LAZR01017146">
    <property type="protein sequence ID" value="KKM01625.1"/>
    <property type="molecule type" value="Genomic_DNA"/>
</dbReference>
<proteinExistence type="predicted"/>
<dbReference type="PROSITE" id="PS51257">
    <property type="entry name" value="PROKAR_LIPOPROTEIN"/>
    <property type="match status" value="1"/>
</dbReference>
<protein>
    <recommendedName>
        <fullName evidence="2">DUF2846 domain-containing protein</fullName>
    </recommendedName>
</protein>
<dbReference type="AlphaFoldDB" id="A0A0F9GS45"/>
<sequence length="142" mass="15249">MKVQRKFIGIAVALLVSACSTTPVTQQSAARVPTDRIYQTSYIGAASVASDATVVFLRDSGFSGSGCSHDLYVDNMKVFAIRQGEQITIHVPAGQRVFRLETGGGLCPNISMSQETIIAAGARQVYRILLPSDGSLRLTRIE</sequence>
<gene>
    <name evidence="1" type="ORF">LCGC14_1792570</name>
</gene>
<accession>A0A0F9GS45</accession>
<name>A0A0F9GS45_9ZZZZ</name>
<organism evidence="1">
    <name type="scientific">marine sediment metagenome</name>
    <dbReference type="NCBI Taxonomy" id="412755"/>
    <lineage>
        <taxon>unclassified sequences</taxon>
        <taxon>metagenomes</taxon>
        <taxon>ecological metagenomes</taxon>
    </lineage>
</organism>
<comment type="caution">
    <text evidence="1">The sequence shown here is derived from an EMBL/GenBank/DDBJ whole genome shotgun (WGS) entry which is preliminary data.</text>
</comment>
<evidence type="ECO:0008006" key="2">
    <source>
        <dbReference type="Google" id="ProtNLM"/>
    </source>
</evidence>
<reference evidence="1" key="1">
    <citation type="journal article" date="2015" name="Nature">
        <title>Complex archaea that bridge the gap between prokaryotes and eukaryotes.</title>
        <authorList>
            <person name="Spang A."/>
            <person name="Saw J.H."/>
            <person name="Jorgensen S.L."/>
            <person name="Zaremba-Niedzwiedzka K."/>
            <person name="Martijn J."/>
            <person name="Lind A.E."/>
            <person name="van Eijk R."/>
            <person name="Schleper C."/>
            <person name="Guy L."/>
            <person name="Ettema T.J."/>
        </authorList>
    </citation>
    <scope>NUCLEOTIDE SEQUENCE</scope>
</reference>
<evidence type="ECO:0000313" key="1">
    <source>
        <dbReference type="EMBL" id="KKM01625.1"/>
    </source>
</evidence>